<feature type="chain" id="PRO_5022011336" evidence="2">
    <location>
        <begin position="20"/>
        <end position="200"/>
    </location>
</feature>
<keyword evidence="2" id="KW-0732">Signal</keyword>
<proteinExistence type="predicted"/>
<comment type="caution">
    <text evidence="3">The sequence shown here is derived from an EMBL/GenBank/DDBJ whole genome shotgun (WGS) entry which is preliminary data.</text>
</comment>
<dbReference type="InterPro" id="IPR034242">
    <property type="entry name" value="MauL"/>
</dbReference>
<keyword evidence="3" id="KW-0645">Protease</keyword>
<sequence>MRGVFAGLAGLAAAMAVSAAELRVAVRDARGQPLPGAVVMLESPQASAAVRPMTGVEMVQRDKAFVPEVLVVTRGTAVAFPNHDTVRHHVYSLSPVKPFEIKLYAGTPANPVVFDRAGVALLGCNIHDHMVAWVVVADTPHHARADARGEARLHGVPPGGYALVVWHRDLPVGAAGVRRAVTLREGAPAVVEAVLTEVAR</sequence>
<dbReference type="Gene3D" id="2.60.40.420">
    <property type="entry name" value="Cupredoxins - blue copper proteins"/>
    <property type="match status" value="1"/>
</dbReference>
<dbReference type="InterPro" id="IPR008972">
    <property type="entry name" value="Cupredoxin"/>
</dbReference>
<dbReference type="SUPFAM" id="SSF49452">
    <property type="entry name" value="Starch-binding domain-like"/>
    <property type="match status" value="1"/>
</dbReference>
<dbReference type="EMBL" id="VJOO01000010">
    <property type="protein sequence ID" value="TSE37094.1"/>
    <property type="molecule type" value="Genomic_DNA"/>
</dbReference>
<evidence type="ECO:0000256" key="2">
    <source>
        <dbReference type="SAM" id="SignalP"/>
    </source>
</evidence>
<comment type="subcellular location">
    <subcellularLocation>
        <location evidence="1">Periplasm</location>
    </subcellularLocation>
</comment>
<dbReference type="SUPFAM" id="SSF49503">
    <property type="entry name" value="Cupredoxins"/>
    <property type="match status" value="1"/>
</dbReference>
<evidence type="ECO:0000313" key="4">
    <source>
        <dbReference type="Proteomes" id="UP000316388"/>
    </source>
</evidence>
<dbReference type="RefSeq" id="WP_221934275.1">
    <property type="nucleotide sequence ID" value="NZ_VJOO01000010.1"/>
</dbReference>
<organism evidence="3 4">
    <name type="scientific">Tepidimonas fonticaldi</name>
    <dbReference type="NCBI Taxonomy" id="1101373"/>
    <lineage>
        <taxon>Bacteria</taxon>
        <taxon>Pseudomonadati</taxon>
        <taxon>Pseudomonadota</taxon>
        <taxon>Betaproteobacteria</taxon>
        <taxon>Burkholderiales</taxon>
        <taxon>Tepidimonas</taxon>
    </lineage>
</organism>
<keyword evidence="3" id="KW-0378">Hydrolase</keyword>
<name>A0A554XMP1_9BURK</name>
<dbReference type="GO" id="GO:0030246">
    <property type="term" value="F:carbohydrate binding"/>
    <property type="evidence" value="ECO:0007669"/>
    <property type="project" value="InterPro"/>
</dbReference>
<evidence type="ECO:0000313" key="3">
    <source>
        <dbReference type="EMBL" id="TSE37094.1"/>
    </source>
</evidence>
<dbReference type="AlphaFoldDB" id="A0A554XMP1"/>
<keyword evidence="3" id="KW-0121">Carboxypeptidase</keyword>
<gene>
    <name evidence="3" type="ORF">Tfont_01334</name>
</gene>
<accession>A0A554XMP1</accession>
<reference evidence="3 4" key="1">
    <citation type="submission" date="2019-07" db="EMBL/GenBank/DDBJ databases">
        <title>Tepidimonas fonticaldi AT-A2 draft genome.</title>
        <authorList>
            <person name="Da Costa M.S."/>
            <person name="Froufe H.J.C."/>
            <person name="Egas C."/>
            <person name="Albuquerque L."/>
        </authorList>
    </citation>
    <scope>NUCLEOTIDE SEQUENCE [LARGE SCALE GENOMIC DNA]</scope>
    <source>
        <strain evidence="3 4">AT-A2</strain>
    </source>
</reference>
<dbReference type="InterPro" id="IPR013784">
    <property type="entry name" value="Carb-bd-like_fold"/>
</dbReference>
<feature type="signal peptide" evidence="2">
    <location>
        <begin position="1"/>
        <end position="19"/>
    </location>
</feature>
<dbReference type="GO" id="GO:0042597">
    <property type="term" value="C:periplasmic space"/>
    <property type="evidence" value="ECO:0007669"/>
    <property type="project" value="UniProtKB-SubCell"/>
</dbReference>
<dbReference type="Proteomes" id="UP000316388">
    <property type="component" value="Unassembled WGS sequence"/>
</dbReference>
<evidence type="ECO:0000256" key="1">
    <source>
        <dbReference type="ARBA" id="ARBA00004418"/>
    </source>
</evidence>
<protein>
    <submittedName>
        <fullName evidence="3">Carboxypeptidase regulatory-like domain protein</fullName>
    </submittedName>
</protein>
<dbReference type="CDD" id="cd04221">
    <property type="entry name" value="MauL"/>
    <property type="match status" value="1"/>
</dbReference>
<dbReference type="GO" id="GO:0004180">
    <property type="term" value="F:carboxypeptidase activity"/>
    <property type="evidence" value="ECO:0007669"/>
    <property type="project" value="UniProtKB-KW"/>
</dbReference>